<dbReference type="InterPro" id="IPR014710">
    <property type="entry name" value="RmlC-like_jellyroll"/>
</dbReference>
<dbReference type="Proteomes" id="UP000036261">
    <property type="component" value="Unassembled WGS sequence"/>
</dbReference>
<dbReference type="STRING" id="558151.ACM46_19660"/>
<dbReference type="PANTHER" id="PTHR35848:SF9">
    <property type="entry name" value="SLL1358 PROTEIN"/>
    <property type="match status" value="1"/>
</dbReference>
<dbReference type="Gene3D" id="2.60.120.10">
    <property type="entry name" value="Jelly Rolls"/>
    <property type="match status" value="1"/>
</dbReference>
<name>A0A0J7I0L1_9FLAO</name>
<proteinExistence type="predicted"/>
<feature type="domain" description="Cupin type-2" evidence="2">
    <location>
        <begin position="34"/>
        <end position="100"/>
    </location>
</feature>
<dbReference type="EMBL" id="LFND01000007">
    <property type="protein sequence ID" value="KMQ59336.1"/>
    <property type="molecule type" value="Genomic_DNA"/>
</dbReference>
<dbReference type="GO" id="GO:0046872">
    <property type="term" value="F:metal ion binding"/>
    <property type="evidence" value="ECO:0007669"/>
    <property type="project" value="UniProtKB-KW"/>
</dbReference>
<dbReference type="InterPro" id="IPR051610">
    <property type="entry name" value="GPI/OXD"/>
</dbReference>
<evidence type="ECO:0000259" key="2">
    <source>
        <dbReference type="Pfam" id="PF07883"/>
    </source>
</evidence>
<sequence length="114" mass="13125">MIHSKNNSEHYTWGNGCDSWILNDSRGLSVKQEKMPSGTAEKLHFHKMAEQVFYILKGEAVLYIDHEKFTVKAGESITVQPESKHYISNELNEELEFLVISGPSTHNDRFEIEK</sequence>
<dbReference type="InterPro" id="IPR011051">
    <property type="entry name" value="RmlC_Cupin_sf"/>
</dbReference>
<accession>A0A0J7I0L1</accession>
<dbReference type="SUPFAM" id="SSF51182">
    <property type="entry name" value="RmlC-like cupins"/>
    <property type="match status" value="1"/>
</dbReference>
<dbReference type="PATRIC" id="fig|558151.6.peg.4137"/>
<comment type="caution">
    <text evidence="3">The sequence shown here is derived from an EMBL/GenBank/DDBJ whole genome shotgun (WGS) entry which is preliminary data.</text>
</comment>
<protein>
    <submittedName>
        <fullName evidence="3">Cupin</fullName>
    </submittedName>
</protein>
<gene>
    <name evidence="3" type="ORF">ACM46_19660</name>
</gene>
<evidence type="ECO:0000256" key="1">
    <source>
        <dbReference type="ARBA" id="ARBA00022723"/>
    </source>
</evidence>
<dbReference type="PANTHER" id="PTHR35848">
    <property type="entry name" value="OXALATE-BINDING PROTEIN"/>
    <property type="match status" value="1"/>
</dbReference>
<dbReference type="Pfam" id="PF07883">
    <property type="entry name" value="Cupin_2"/>
    <property type="match status" value="1"/>
</dbReference>
<dbReference type="InterPro" id="IPR013096">
    <property type="entry name" value="Cupin_2"/>
</dbReference>
<reference evidence="3 4" key="1">
    <citation type="journal article" date="2013" name="Int. J. Syst. Evol. Microbiol.">
        <title>Chryseobacterium angstadtii sp. nov., isolated from a newt tank.</title>
        <authorList>
            <person name="Kirk K.E."/>
            <person name="Hoffman J.A."/>
            <person name="Smith K.A."/>
            <person name="Strahan B.L."/>
            <person name="Failor K.C."/>
            <person name="Krebs J.E."/>
            <person name="Gale A.N."/>
            <person name="Do T.D."/>
            <person name="Sontag T.C."/>
            <person name="Batties A.M."/>
            <person name="Mistiszyn K."/>
            <person name="Newman J.D."/>
        </authorList>
    </citation>
    <scope>NUCLEOTIDE SEQUENCE [LARGE SCALE GENOMIC DNA]</scope>
    <source>
        <strain evidence="3 4">KM</strain>
    </source>
</reference>
<dbReference type="AlphaFoldDB" id="A0A0J7I0L1"/>
<organism evidence="3 4">
    <name type="scientific">Chryseobacterium angstadtii</name>
    <dbReference type="NCBI Taxonomy" id="558151"/>
    <lineage>
        <taxon>Bacteria</taxon>
        <taxon>Pseudomonadati</taxon>
        <taxon>Bacteroidota</taxon>
        <taxon>Flavobacteriia</taxon>
        <taxon>Flavobacteriales</taxon>
        <taxon>Weeksellaceae</taxon>
        <taxon>Chryseobacterium group</taxon>
        <taxon>Chryseobacterium</taxon>
    </lineage>
</organism>
<evidence type="ECO:0000313" key="3">
    <source>
        <dbReference type="EMBL" id="KMQ59336.1"/>
    </source>
</evidence>
<keyword evidence="1" id="KW-0479">Metal-binding</keyword>
<evidence type="ECO:0000313" key="4">
    <source>
        <dbReference type="Proteomes" id="UP000036261"/>
    </source>
</evidence>
<dbReference type="RefSeq" id="WP_048508391.1">
    <property type="nucleotide sequence ID" value="NZ_LFND01000007.1"/>
</dbReference>
<keyword evidence="4" id="KW-1185">Reference proteome</keyword>
<dbReference type="OrthoDB" id="9806121at2"/>